<evidence type="ECO:0000256" key="2">
    <source>
        <dbReference type="ARBA" id="ARBA00022490"/>
    </source>
</evidence>
<organism evidence="12 13">
    <name type="scientific">Elysia crispata</name>
    <name type="common">lettuce slug</name>
    <dbReference type="NCBI Taxonomy" id="231223"/>
    <lineage>
        <taxon>Eukaryota</taxon>
        <taxon>Metazoa</taxon>
        <taxon>Spiralia</taxon>
        <taxon>Lophotrochozoa</taxon>
        <taxon>Mollusca</taxon>
        <taxon>Gastropoda</taxon>
        <taxon>Heterobranchia</taxon>
        <taxon>Euthyneura</taxon>
        <taxon>Panpulmonata</taxon>
        <taxon>Sacoglossa</taxon>
        <taxon>Placobranchoidea</taxon>
        <taxon>Plakobranchidae</taxon>
        <taxon>Elysia</taxon>
    </lineage>
</organism>
<feature type="domain" description="DM10" evidence="11">
    <location>
        <begin position="226"/>
        <end position="365"/>
    </location>
</feature>
<keyword evidence="4" id="KW-0282">Flagellum</keyword>
<dbReference type="Gene3D" id="1.10.238.10">
    <property type="entry name" value="EF-hand"/>
    <property type="match status" value="1"/>
</dbReference>
<evidence type="ECO:0000256" key="1">
    <source>
        <dbReference type="ARBA" id="ARBA00004611"/>
    </source>
</evidence>
<dbReference type="SUPFAM" id="SSF47473">
    <property type="entry name" value="EF-hand"/>
    <property type="match status" value="1"/>
</dbReference>
<dbReference type="AlphaFoldDB" id="A0AAE0Y5T8"/>
<comment type="caution">
    <text evidence="12">The sequence shown here is derived from an EMBL/GenBank/DDBJ whole genome shotgun (WGS) entry which is preliminary data.</text>
</comment>
<evidence type="ECO:0000259" key="10">
    <source>
        <dbReference type="PROSITE" id="PS50222"/>
    </source>
</evidence>
<comment type="subcellular location">
    <subcellularLocation>
        <location evidence="1">Cytoplasm</location>
        <location evidence="1">Cytoskeleton</location>
        <location evidence="1">Flagellum axoneme</location>
    </subcellularLocation>
</comment>
<name>A0AAE0Y5T8_9GAST</name>
<keyword evidence="5" id="KW-0969">Cilium</keyword>
<keyword evidence="13" id="KW-1185">Reference proteome</keyword>
<evidence type="ECO:0000256" key="5">
    <source>
        <dbReference type="ARBA" id="ARBA00023069"/>
    </source>
</evidence>
<evidence type="ECO:0000256" key="3">
    <source>
        <dbReference type="ARBA" id="ARBA00022737"/>
    </source>
</evidence>
<dbReference type="PANTHER" id="PTHR12086">
    <property type="entry name" value="EF-HAND DOMAIN C-TERMINAL CONTAINING PROTEIN"/>
    <property type="match status" value="1"/>
</dbReference>
<dbReference type="InterPro" id="IPR002048">
    <property type="entry name" value="EF_hand_dom"/>
</dbReference>
<evidence type="ECO:0000256" key="9">
    <source>
        <dbReference type="ARBA" id="ARBA00039880"/>
    </source>
</evidence>
<dbReference type="InterPro" id="IPR040193">
    <property type="entry name" value="EFHC1/EFHC2/EFHB"/>
</dbReference>
<sequence length="753" mass="86021">MALPFLPGNSFNKNLGKTKYHLSHHFDYANETAMMVGAEKPGIGGEALLGQKYKARNTVFPKGDGSNLPSWVAFDRQVLSFDAFYQEAVHEKREEQYRVRNCKIYFYLEDDSIQVLEPRLKNAGIPQGTLIRRHRIPRPRPNEDEFYTAEDFNIGSEINLYSKVFKITDCDQFTQNFLRKMGTNVQRPGNPPEDPYMKYRKAMDESMQPLRPYEKFDTLKQFLDHDRHVLRFYCHWDDSDNMFGDPREMVLHYYLADDTVEIREVIPPNAGRDAVPVFLKRSKLPKDPGSLPQPGVETDRTVLNVFGPTGAGGRYIFDSLKTGAVDNEYYTDKDLSLGAVLSVWGRKFVICDSDDFTKEYYKTKYGVENMTPVTVGIPNPNVELPRQMPPYNGFGSEEDSLCSCKGLLPKPPKRDFIKFMECDRHGLDSNVLRFLARMDTKKPIDQDRRFIISYFLADDTILVFEPPVRNSGIIGGKFLERSRVKKPGNTRYSTELSEYYSASDLYVGACVDFNNFKFILIDADEYAFQYMENCKDKFVHSNINSVVMKLAAKLGPNKEDVRAFFAKTDPSGSGFLSYEKFREMALNIEPSLSEQEIMTVARQYSDRPNDIVLDTEKLMAIMQEELRKRNFEGFGTLAAAFRHLDKECCGALDRETIRKECIAQHVPLPNDMLQAALSVAKTAQNNNDAICYEDFLNALNWRDFPVPPVQYQAVGGGEKSWCGTKPSNQVSIVHYEPLLKCIFGDTTSDPCVC</sequence>
<evidence type="ECO:0000256" key="8">
    <source>
        <dbReference type="ARBA" id="ARBA00035003"/>
    </source>
</evidence>
<dbReference type="GO" id="GO:0005874">
    <property type="term" value="C:microtubule"/>
    <property type="evidence" value="ECO:0007669"/>
    <property type="project" value="TreeGrafter"/>
</dbReference>
<reference evidence="12" key="1">
    <citation type="journal article" date="2023" name="G3 (Bethesda)">
        <title>A reference genome for the long-term kleptoplast-retaining sea slug Elysia crispata morphotype clarki.</title>
        <authorList>
            <person name="Eastman K.E."/>
            <person name="Pendleton A.L."/>
            <person name="Shaikh M.A."/>
            <person name="Suttiyut T."/>
            <person name="Ogas R."/>
            <person name="Tomko P."/>
            <person name="Gavelis G."/>
            <person name="Widhalm J.R."/>
            <person name="Wisecaver J.H."/>
        </authorList>
    </citation>
    <scope>NUCLEOTIDE SEQUENCE</scope>
    <source>
        <strain evidence="12">ECLA1</strain>
    </source>
</reference>
<dbReference type="GO" id="GO:0010975">
    <property type="term" value="P:regulation of neuron projection development"/>
    <property type="evidence" value="ECO:0007669"/>
    <property type="project" value="TreeGrafter"/>
</dbReference>
<protein>
    <recommendedName>
        <fullName evidence="9">EF-hand domain-containing family member C2</fullName>
    </recommendedName>
</protein>
<dbReference type="FunFam" id="2.30.29.170:FF:000001">
    <property type="entry name" value="EF-hand domain containing 1"/>
    <property type="match status" value="1"/>
</dbReference>
<evidence type="ECO:0000256" key="6">
    <source>
        <dbReference type="ARBA" id="ARBA00023212"/>
    </source>
</evidence>
<dbReference type="Gene3D" id="2.30.29.170">
    <property type="match status" value="3"/>
</dbReference>
<keyword evidence="3" id="KW-0677">Repeat</keyword>
<dbReference type="GO" id="GO:0005509">
    <property type="term" value="F:calcium ion binding"/>
    <property type="evidence" value="ECO:0007669"/>
    <property type="project" value="InterPro"/>
</dbReference>
<dbReference type="FunFam" id="2.30.29.170:FF:000003">
    <property type="entry name" value="EF-hand domain (C-terminal) containing 1"/>
    <property type="match status" value="1"/>
</dbReference>
<feature type="domain" description="DM10" evidence="11">
    <location>
        <begin position="75"/>
        <end position="182"/>
    </location>
</feature>
<dbReference type="PROSITE" id="PS51336">
    <property type="entry name" value="DM10"/>
    <property type="match status" value="3"/>
</dbReference>
<dbReference type="InterPro" id="IPR011992">
    <property type="entry name" value="EF-hand-dom_pair"/>
</dbReference>
<evidence type="ECO:0000256" key="7">
    <source>
        <dbReference type="ARBA" id="ARBA00023273"/>
    </source>
</evidence>
<keyword evidence="6" id="KW-0206">Cytoskeleton</keyword>
<dbReference type="EMBL" id="JAWDGP010006861">
    <property type="protein sequence ID" value="KAK3734095.1"/>
    <property type="molecule type" value="Genomic_DNA"/>
</dbReference>
<dbReference type="FunFam" id="2.30.29.170:FF:000002">
    <property type="entry name" value="EF-hand domain (C-terminal) containing 1"/>
    <property type="match status" value="1"/>
</dbReference>
<evidence type="ECO:0000313" key="12">
    <source>
        <dbReference type="EMBL" id="KAK3734095.1"/>
    </source>
</evidence>
<dbReference type="Proteomes" id="UP001283361">
    <property type="component" value="Unassembled WGS sequence"/>
</dbReference>
<feature type="domain" description="EF-hand" evidence="10">
    <location>
        <begin position="556"/>
        <end position="591"/>
    </location>
</feature>
<gene>
    <name evidence="12" type="ORF">RRG08_000010</name>
</gene>
<dbReference type="PANTHER" id="PTHR12086:SF11">
    <property type="entry name" value="EF-HAND DOMAIN-CONTAINING FAMILY MEMBER C2"/>
    <property type="match status" value="1"/>
</dbReference>
<dbReference type="Pfam" id="PF06565">
    <property type="entry name" value="DM10_dom"/>
    <property type="match status" value="3"/>
</dbReference>
<feature type="domain" description="DM10" evidence="11">
    <location>
        <begin position="428"/>
        <end position="535"/>
    </location>
</feature>
<accession>A0AAE0Y5T8</accession>
<comment type="function">
    <text evidence="8">Microtubule inner protein (MIP) part of the dynein-decorated doublet microtubules (DMTs) in cilia axoneme, which is required for motile cilia beating.</text>
</comment>
<dbReference type="PROSITE" id="PS50222">
    <property type="entry name" value="EF_HAND_2"/>
    <property type="match status" value="1"/>
</dbReference>
<dbReference type="InterPro" id="IPR006602">
    <property type="entry name" value="DM10_dom"/>
</dbReference>
<proteinExistence type="predicted"/>
<keyword evidence="7" id="KW-0966">Cell projection</keyword>
<evidence type="ECO:0000256" key="4">
    <source>
        <dbReference type="ARBA" id="ARBA00022846"/>
    </source>
</evidence>
<evidence type="ECO:0000259" key="11">
    <source>
        <dbReference type="PROSITE" id="PS51336"/>
    </source>
</evidence>
<dbReference type="SMART" id="SM00676">
    <property type="entry name" value="DM10"/>
    <property type="match status" value="3"/>
</dbReference>
<evidence type="ECO:0000313" key="13">
    <source>
        <dbReference type="Proteomes" id="UP001283361"/>
    </source>
</evidence>
<keyword evidence="2" id="KW-0963">Cytoplasm</keyword>